<dbReference type="STRING" id="1121357.SAMN05661109_00730"/>
<proteinExistence type="predicted"/>
<protein>
    <submittedName>
        <fullName evidence="1">Uncharacterized protein</fullName>
    </submittedName>
</protein>
<keyword evidence="2" id="KW-1185">Reference proteome</keyword>
<reference evidence="2" key="1">
    <citation type="submission" date="2016-10" db="EMBL/GenBank/DDBJ databases">
        <authorList>
            <person name="Varghese N."/>
            <person name="Submissions S."/>
        </authorList>
    </citation>
    <scope>NUCLEOTIDE SEQUENCE [LARGE SCALE GENOMIC DNA]</scope>
    <source>
        <strain evidence="2">DSM 20524</strain>
    </source>
</reference>
<evidence type="ECO:0000313" key="2">
    <source>
        <dbReference type="Proteomes" id="UP000198929"/>
    </source>
</evidence>
<accession>A0A1H9R1Y4</accession>
<gene>
    <name evidence="1" type="ORF">SAMN05661109_00730</name>
</gene>
<dbReference type="EMBL" id="FOGQ01000002">
    <property type="protein sequence ID" value="SER66069.1"/>
    <property type="molecule type" value="Genomic_DNA"/>
</dbReference>
<evidence type="ECO:0000313" key="1">
    <source>
        <dbReference type="EMBL" id="SER66069.1"/>
    </source>
</evidence>
<name>A0A1H9R1Y4_9CORY</name>
<organism evidence="1 2">
    <name type="scientific">Corynebacterium cystitidis DSM 20524</name>
    <dbReference type="NCBI Taxonomy" id="1121357"/>
    <lineage>
        <taxon>Bacteria</taxon>
        <taxon>Bacillati</taxon>
        <taxon>Actinomycetota</taxon>
        <taxon>Actinomycetes</taxon>
        <taxon>Mycobacteriales</taxon>
        <taxon>Corynebacteriaceae</taxon>
        <taxon>Corynebacterium</taxon>
    </lineage>
</organism>
<dbReference type="Proteomes" id="UP000198929">
    <property type="component" value="Unassembled WGS sequence"/>
</dbReference>
<dbReference type="AlphaFoldDB" id="A0A1H9R1Y4"/>
<sequence length="112" mass="12545">MREGHNARALTPLDIRTTDDNPTGMITTFFATEGDAIYFHTGGHLGLQPGPVTVYDADLTFLRDLNRRGFLCDEAYTPSAVSRFVPFAKIVGPNDEAWSHQMLQKILDHYCD</sequence>